<feature type="transmembrane region" description="Helical" evidence="1">
    <location>
        <begin position="12"/>
        <end position="33"/>
    </location>
</feature>
<keyword evidence="1" id="KW-0472">Membrane</keyword>
<dbReference type="AlphaFoldDB" id="A0AA97FHD4"/>
<reference evidence="2 3" key="1">
    <citation type="submission" date="2023-02" db="EMBL/GenBank/DDBJ databases">
        <title>Microbacterium betulae sp. nov., isolated from birch wood.</title>
        <authorList>
            <person name="Pasciak M."/>
            <person name="Pawlik K.J."/>
            <person name="Martynowski D."/>
            <person name="Laczmanski L."/>
            <person name="Ciekot J."/>
            <person name="Szponar B."/>
            <person name="Wojcik-Fatla A."/>
            <person name="Mackiewicz B."/>
            <person name="Farian E."/>
            <person name="Cholewa G."/>
            <person name="Cholewa A."/>
            <person name="Dutkiewicz J."/>
        </authorList>
    </citation>
    <scope>NUCLEOTIDE SEQUENCE [LARGE SCALE GENOMIC DNA]</scope>
    <source>
        <strain evidence="2 3">AB</strain>
    </source>
</reference>
<dbReference type="KEGG" id="mbet:N8K70_00665"/>
<proteinExistence type="predicted"/>
<dbReference type="EMBL" id="CP118157">
    <property type="protein sequence ID" value="WOF23213.1"/>
    <property type="molecule type" value="Genomic_DNA"/>
</dbReference>
<gene>
    <name evidence="2" type="ORF">N8K70_00665</name>
</gene>
<organism evidence="2 3">
    <name type="scientific">Microbacterium betulae</name>
    <dbReference type="NCBI Taxonomy" id="2981139"/>
    <lineage>
        <taxon>Bacteria</taxon>
        <taxon>Bacillati</taxon>
        <taxon>Actinomycetota</taxon>
        <taxon>Actinomycetes</taxon>
        <taxon>Micrococcales</taxon>
        <taxon>Microbacteriaceae</taxon>
        <taxon>Microbacterium</taxon>
    </lineage>
</organism>
<keyword evidence="1" id="KW-1133">Transmembrane helix</keyword>
<protein>
    <recommendedName>
        <fullName evidence="4">Alkaline shock response membrane anchor protein AmaP</fullName>
    </recommendedName>
</protein>
<keyword evidence="1" id="KW-0812">Transmembrane</keyword>
<evidence type="ECO:0000313" key="3">
    <source>
        <dbReference type="Proteomes" id="UP001305498"/>
    </source>
</evidence>
<evidence type="ECO:0000313" key="2">
    <source>
        <dbReference type="EMBL" id="WOF23213.1"/>
    </source>
</evidence>
<feature type="transmembrane region" description="Helical" evidence="1">
    <location>
        <begin position="67"/>
        <end position="88"/>
    </location>
</feature>
<evidence type="ECO:0000256" key="1">
    <source>
        <dbReference type="SAM" id="Phobius"/>
    </source>
</evidence>
<keyword evidence="3" id="KW-1185">Reference proteome</keyword>
<evidence type="ECO:0008006" key="4">
    <source>
        <dbReference type="Google" id="ProtNLM"/>
    </source>
</evidence>
<name>A0AA97FHD4_9MICO</name>
<dbReference type="RefSeq" id="WP_317139684.1">
    <property type="nucleotide sequence ID" value="NZ_CP118157.1"/>
</dbReference>
<sequence>MNNTNRALNRIVLAVTGLVLVVVGAAVLTTLAWPVAATLWHDGARATQDWFASAVDASRISGSEVSWIEVALVAAPIVLAVLLLLIPIRVIARRSHPREAGVHDETPLGRIVVSEDFASDAIRQSLTQRDEILAVNVGVRQTRAAQVLHVSVTPRQSTPPLDVTDTVDRLLANLTALTGRSLPAVISIHSGLRTRLAGDQRRVD</sequence>
<accession>A0AA97FHD4</accession>
<dbReference type="Proteomes" id="UP001305498">
    <property type="component" value="Chromosome"/>
</dbReference>